<protein>
    <submittedName>
        <fullName evidence="1">Uncharacterized protein</fullName>
    </submittedName>
</protein>
<dbReference type="AlphaFoldDB" id="A0A0B6ZJ76"/>
<evidence type="ECO:0000313" key="1">
    <source>
        <dbReference type="EMBL" id="CEK67921.1"/>
    </source>
</evidence>
<name>A0A0B6ZJ76_9EUPU</name>
<accession>A0A0B6ZJ76</accession>
<sequence length="51" mass="6096">MLYFLLTVKSKNIVLESLFEYINELFIEGTLFHNQKCHMCLARQSDKKSDR</sequence>
<proteinExistence type="predicted"/>
<gene>
    <name evidence="1" type="primary">ORF64428</name>
</gene>
<organism evidence="1">
    <name type="scientific">Arion vulgaris</name>
    <dbReference type="NCBI Taxonomy" id="1028688"/>
    <lineage>
        <taxon>Eukaryota</taxon>
        <taxon>Metazoa</taxon>
        <taxon>Spiralia</taxon>
        <taxon>Lophotrochozoa</taxon>
        <taxon>Mollusca</taxon>
        <taxon>Gastropoda</taxon>
        <taxon>Heterobranchia</taxon>
        <taxon>Euthyneura</taxon>
        <taxon>Panpulmonata</taxon>
        <taxon>Eupulmonata</taxon>
        <taxon>Stylommatophora</taxon>
        <taxon>Helicina</taxon>
        <taxon>Arionoidea</taxon>
        <taxon>Arionidae</taxon>
        <taxon>Arion</taxon>
    </lineage>
</organism>
<dbReference type="EMBL" id="HACG01021056">
    <property type="protein sequence ID" value="CEK67921.1"/>
    <property type="molecule type" value="Transcribed_RNA"/>
</dbReference>
<reference evidence="1" key="1">
    <citation type="submission" date="2014-12" db="EMBL/GenBank/DDBJ databases">
        <title>Insight into the proteome of Arion vulgaris.</title>
        <authorList>
            <person name="Aradska J."/>
            <person name="Bulat T."/>
            <person name="Smidak R."/>
            <person name="Sarate P."/>
            <person name="Gangsoo J."/>
            <person name="Sialana F."/>
            <person name="Bilban M."/>
            <person name="Lubec G."/>
        </authorList>
    </citation>
    <scope>NUCLEOTIDE SEQUENCE</scope>
    <source>
        <tissue evidence="1">Skin</tissue>
    </source>
</reference>